<dbReference type="InterPro" id="IPR036388">
    <property type="entry name" value="WH-like_DNA-bd_sf"/>
</dbReference>
<keyword evidence="1 5" id="KW-0436">Ligase</keyword>
<feature type="binding site" evidence="5">
    <location>
        <position position="118"/>
    </location>
    <ligand>
        <name>biotin</name>
        <dbReference type="ChEBI" id="CHEBI:57586"/>
    </ligand>
</feature>
<dbReference type="GO" id="GO:0005524">
    <property type="term" value="F:ATP binding"/>
    <property type="evidence" value="ECO:0007669"/>
    <property type="project" value="UniProtKB-UniRule"/>
</dbReference>
<dbReference type="NCBIfam" id="TIGR00121">
    <property type="entry name" value="birA_ligase"/>
    <property type="match status" value="1"/>
</dbReference>
<keyword evidence="5" id="KW-0678">Repressor</keyword>
<dbReference type="HAMAP" id="MF_00978">
    <property type="entry name" value="Bifunct_BirA"/>
    <property type="match status" value="1"/>
</dbReference>
<dbReference type="InterPro" id="IPR036390">
    <property type="entry name" value="WH_DNA-bd_sf"/>
</dbReference>
<dbReference type="InterPro" id="IPR013196">
    <property type="entry name" value="HTH_11"/>
</dbReference>
<name>B6G0G6_PEPHT</name>
<dbReference type="InterPro" id="IPR011991">
    <property type="entry name" value="ArsR-like_HTH"/>
</dbReference>
<gene>
    <name evidence="5" type="primary">birA</name>
    <name evidence="7" type="ORF">CLOHIR_01622</name>
</gene>
<dbReference type="GO" id="GO:0003677">
    <property type="term" value="F:DNA binding"/>
    <property type="evidence" value="ECO:0007669"/>
    <property type="project" value="UniProtKB-UniRule"/>
</dbReference>
<evidence type="ECO:0000256" key="3">
    <source>
        <dbReference type="ARBA" id="ARBA00022840"/>
    </source>
</evidence>
<dbReference type="EC" id="6.3.4.15" evidence="5"/>
<keyword evidence="5" id="KW-0805">Transcription regulation</keyword>
<dbReference type="Gene3D" id="2.30.30.100">
    <property type="match status" value="1"/>
</dbReference>
<dbReference type="EMBL" id="ABWP01000065">
    <property type="protein sequence ID" value="EEA84776.1"/>
    <property type="molecule type" value="Genomic_DNA"/>
</dbReference>
<organism evidence="7 8">
    <name type="scientific">Peptacetobacter hiranonis (strain DSM 13275 / JCM 10541 / KCTC 15199 / TO-931)</name>
    <name type="common">Clostridium hiranonis</name>
    <dbReference type="NCBI Taxonomy" id="500633"/>
    <lineage>
        <taxon>Bacteria</taxon>
        <taxon>Bacillati</taxon>
        <taxon>Bacillota</taxon>
        <taxon>Clostridia</taxon>
        <taxon>Peptostreptococcales</taxon>
        <taxon>Peptostreptococcaceae</taxon>
        <taxon>Peptacetobacter</taxon>
    </lineage>
</organism>
<feature type="domain" description="BPL/LPL catalytic" evidence="6">
    <location>
        <begin position="72"/>
        <end position="258"/>
    </location>
</feature>
<dbReference type="PANTHER" id="PTHR12835:SF5">
    <property type="entry name" value="BIOTIN--PROTEIN LIGASE"/>
    <property type="match status" value="1"/>
</dbReference>
<dbReference type="InterPro" id="IPR004143">
    <property type="entry name" value="BPL_LPL_catalytic"/>
</dbReference>
<keyword evidence="5" id="KW-0804">Transcription</keyword>
<dbReference type="CDD" id="cd00090">
    <property type="entry name" value="HTH_ARSR"/>
    <property type="match status" value="1"/>
</dbReference>
<dbReference type="AlphaFoldDB" id="B6G0G6"/>
<evidence type="ECO:0000256" key="5">
    <source>
        <dbReference type="HAMAP-Rule" id="MF_00978"/>
    </source>
</evidence>
<dbReference type="PANTHER" id="PTHR12835">
    <property type="entry name" value="BIOTIN PROTEIN LIGASE"/>
    <property type="match status" value="1"/>
</dbReference>
<comment type="catalytic activity">
    <reaction evidence="5">
        <text>biotin + L-lysyl-[protein] + ATP = N(6)-biotinyl-L-lysyl-[protein] + AMP + diphosphate + H(+)</text>
        <dbReference type="Rhea" id="RHEA:11756"/>
        <dbReference type="Rhea" id="RHEA-COMP:9752"/>
        <dbReference type="Rhea" id="RHEA-COMP:10505"/>
        <dbReference type="ChEBI" id="CHEBI:15378"/>
        <dbReference type="ChEBI" id="CHEBI:29969"/>
        <dbReference type="ChEBI" id="CHEBI:30616"/>
        <dbReference type="ChEBI" id="CHEBI:33019"/>
        <dbReference type="ChEBI" id="CHEBI:57586"/>
        <dbReference type="ChEBI" id="CHEBI:83144"/>
        <dbReference type="ChEBI" id="CHEBI:456215"/>
        <dbReference type="EC" id="6.3.4.15"/>
    </reaction>
</comment>
<dbReference type="Gene3D" id="3.30.930.10">
    <property type="entry name" value="Bira Bifunctional Protein, Domain 2"/>
    <property type="match status" value="1"/>
</dbReference>
<dbReference type="InterPro" id="IPR045864">
    <property type="entry name" value="aa-tRNA-synth_II/BPL/LPL"/>
</dbReference>
<evidence type="ECO:0000256" key="4">
    <source>
        <dbReference type="ARBA" id="ARBA00023267"/>
    </source>
</evidence>
<keyword evidence="8" id="KW-1185">Reference proteome</keyword>
<proteinExistence type="inferred from homology"/>
<sequence>MSKDNRKRIIEMLSNSGEEFISGESISKELGISRAAVWKHINYLKENGYEIEAINKKGYRIVDVNSDVIIPEQITANLDTKFVGQNIKYFQEIDSTNNYAKDNFESLKDGTLIISEYQSAGKGRLGKNWQSNIGEGIWMSLMLKPEIPVYKAPFLTLVAGAAILNAFRNIGVDAEIKWPNDIVLNGKKICGILTEMVAEVERVGCVVIGMGINVNTMLFPGELSEKATSLKKEGFELKRSDIIREIMHEFEKLYTTYIEYGSKEEVISVCRKYSVLIGKDVYIINKNHREKVYCMDISDDGNLIVKHDDGVIEEVISGEVSVRGQNGYI</sequence>
<dbReference type="OrthoDB" id="9807064at2"/>
<dbReference type="GO" id="GO:0006355">
    <property type="term" value="P:regulation of DNA-templated transcription"/>
    <property type="evidence" value="ECO:0007669"/>
    <property type="project" value="UniProtKB-UniRule"/>
</dbReference>
<evidence type="ECO:0000259" key="6">
    <source>
        <dbReference type="PROSITE" id="PS51733"/>
    </source>
</evidence>
<evidence type="ECO:0000256" key="2">
    <source>
        <dbReference type="ARBA" id="ARBA00022741"/>
    </source>
</evidence>
<dbReference type="SUPFAM" id="SSF46785">
    <property type="entry name" value="Winged helix' DNA-binding domain"/>
    <property type="match status" value="1"/>
</dbReference>
<keyword evidence="2 5" id="KW-0547">Nucleotide-binding</keyword>
<dbReference type="GO" id="GO:0004077">
    <property type="term" value="F:biotin--[biotin carboxyl-carrier protein] ligase activity"/>
    <property type="evidence" value="ECO:0007669"/>
    <property type="project" value="UniProtKB-UniRule"/>
</dbReference>
<keyword evidence="3 5" id="KW-0067">ATP-binding</keyword>
<protein>
    <recommendedName>
        <fullName evidence="5">Bifunctional ligase/repressor BirA</fullName>
    </recommendedName>
    <alternativeName>
        <fullName evidence="5">Biotin--[acetyl-CoA-carboxylase] ligase</fullName>
        <ecNumber evidence="5">6.3.4.15</ecNumber>
    </alternativeName>
    <alternativeName>
        <fullName evidence="5">Biotin--protein ligase</fullName>
    </alternativeName>
    <alternativeName>
        <fullName evidence="5">Biotin-[acetyl-CoA carboxylase] synthetase</fullName>
    </alternativeName>
</protein>
<dbReference type="Pfam" id="PF08279">
    <property type="entry name" value="HTH_11"/>
    <property type="match status" value="1"/>
</dbReference>
<dbReference type="Pfam" id="PF03099">
    <property type="entry name" value="BPL_LplA_LipB"/>
    <property type="match status" value="1"/>
</dbReference>
<comment type="function">
    <text evidence="5">Acts both as a biotin--[acetyl-CoA-carboxylase] ligase and a repressor.</text>
</comment>
<dbReference type="STRING" id="500633.CLOHIR_01622"/>
<dbReference type="eggNOG" id="COG1654">
    <property type="taxonomic scope" value="Bacteria"/>
</dbReference>
<reference evidence="7 8" key="1">
    <citation type="submission" date="2008-09" db="EMBL/GenBank/DDBJ databases">
        <authorList>
            <person name="Fulton L."/>
            <person name="Clifton S."/>
            <person name="Fulton B."/>
            <person name="Xu J."/>
            <person name="Minx P."/>
            <person name="Pepin K.H."/>
            <person name="Johnson M."/>
            <person name="Thiruvilangam P."/>
            <person name="Bhonagiri V."/>
            <person name="Nash W.E."/>
            <person name="Mardis E.R."/>
            <person name="Wilson R.K."/>
        </authorList>
    </citation>
    <scope>NUCLEOTIDE SEQUENCE [LARGE SCALE GENOMIC DNA]</scope>
    <source>
        <strain evidence="7 8">DSM 13275</strain>
    </source>
</reference>
<dbReference type="PROSITE" id="PS51733">
    <property type="entry name" value="BPL_LPL_CATALYTIC"/>
    <property type="match status" value="1"/>
</dbReference>
<comment type="caution">
    <text evidence="5">Lacks conserved residue(s) required for the propagation of feature annotation.</text>
</comment>
<dbReference type="eggNOG" id="COG0340">
    <property type="taxonomic scope" value="Bacteria"/>
</dbReference>
<dbReference type="Pfam" id="PF02237">
    <property type="entry name" value="BPL_C"/>
    <property type="match status" value="1"/>
</dbReference>
<dbReference type="GO" id="GO:0005737">
    <property type="term" value="C:cytoplasm"/>
    <property type="evidence" value="ECO:0007669"/>
    <property type="project" value="TreeGrafter"/>
</dbReference>
<dbReference type="SUPFAM" id="SSF50037">
    <property type="entry name" value="C-terminal domain of transcriptional repressors"/>
    <property type="match status" value="1"/>
</dbReference>
<dbReference type="Proteomes" id="UP000003178">
    <property type="component" value="Unassembled WGS sequence"/>
</dbReference>
<feature type="binding site" evidence="5">
    <location>
        <position position="188"/>
    </location>
    <ligand>
        <name>biotin</name>
        <dbReference type="ChEBI" id="CHEBI:57586"/>
    </ligand>
</feature>
<reference evidence="7 8" key="2">
    <citation type="submission" date="2008-10" db="EMBL/GenBank/DDBJ databases">
        <title>Draft genome sequence of Clostridium hiranonis (DSM 13275).</title>
        <authorList>
            <person name="Sudarsanam P."/>
            <person name="Ley R."/>
            <person name="Guruge J."/>
            <person name="Turnbaugh P.J."/>
            <person name="Mahowald M."/>
            <person name="Liep D."/>
            <person name="Gordon J."/>
        </authorList>
    </citation>
    <scope>NUCLEOTIDE SEQUENCE [LARGE SCALE GENOMIC DNA]</scope>
    <source>
        <strain evidence="7 8">DSM 13275</strain>
    </source>
</reference>
<dbReference type="InterPro" id="IPR003142">
    <property type="entry name" value="BPL_C"/>
</dbReference>
<accession>B6G0G6</accession>
<dbReference type="InterPro" id="IPR004408">
    <property type="entry name" value="Biotin_CoA_COase_ligase"/>
</dbReference>
<dbReference type="RefSeq" id="WP_006440543.1">
    <property type="nucleotide sequence ID" value="NZ_DS995357.1"/>
</dbReference>
<dbReference type="GO" id="GO:0009249">
    <property type="term" value="P:protein lipoylation"/>
    <property type="evidence" value="ECO:0007669"/>
    <property type="project" value="UniProtKB-ARBA"/>
</dbReference>
<keyword evidence="4 5" id="KW-0092">Biotin</keyword>
<dbReference type="Gene3D" id="1.10.10.10">
    <property type="entry name" value="Winged helix-like DNA-binding domain superfamily/Winged helix DNA-binding domain"/>
    <property type="match status" value="1"/>
</dbReference>
<dbReference type="GO" id="GO:0016740">
    <property type="term" value="F:transferase activity"/>
    <property type="evidence" value="ECO:0007669"/>
    <property type="project" value="UniProtKB-ARBA"/>
</dbReference>
<dbReference type="InterPro" id="IPR008988">
    <property type="entry name" value="Transcriptional_repressor_C"/>
</dbReference>
<dbReference type="InterPro" id="IPR030855">
    <property type="entry name" value="Bifunct_BirA"/>
</dbReference>
<dbReference type="HOGENOM" id="CLU_051096_0_0_9"/>
<comment type="caution">
    <text evidence="7">The sequence shown here is derived from an EMBL/GenBank/DDBJ whole genome shotgun (WGS) entry which is preliminary data.</text>
</comment>
<evidence type="ECO:0000256" key="1">
    <source>
        <dbReference type="ARBA" id="ARBA00022598"/>
    </source>
</evidence>
<feature type="binding site" evidence="5">
    <location>
        <begin position="95"/>
        <end position="97"/>
    </location>
    <ligand>
        <name>biotin</name>
        <dbReference type="ChEBI" id="CHEBI:57586"/>
    </ligand>
</feature>
<feature type="DNA-binding region" description="H-T-H motif" evidence="5">
    <location>
        <begin position="23"/>
        <end position="42"/>
    </location>
</feature>
<evidence type="ECO:0000313" key="8">
    <source>
        <dbReference type="Proteomes" id="UP000003178"/>
    </source>
</evidence>
<dbReference type="SUPFAM" id="SSF55681">
    <property type="entry name" value="Class II aaRS and biotin synthetases"/>
    <property type="match status" value="1"/>
</dbReference>
<keyword evidence="5" id="KW-0238">DNA-binding</keyword>
<comment type="similarity">
    <text evidence="5">Belongs to the biotin--protein ligase family.</text>
</comment>
<dbReference type="CDD" id="cd16442">
    <property type="entry name" value="BPL"/>
    <property type="match status" value="1"/>
</dbReference>
<evidence type="ECO:0000313" key="7">
    <source>
        <dbReference type="EMBL" id="EEA84776.1"/>
    </source>
</evidence>